<evidence type="ECO:0000313" key="2">
    <source>
        <dbReference type="EMBL" id="PHJ15002.1"/>
    </source>
</evidence>
<feature type="compositionally biased region" description="Basic and acidic residues" evidence="1">
    <location>
        <begin position="74"/>
        <end position="88"/>
    </location>
</feature>
<organism evidence="2 3">
    <name type="scientific">Cystoisospora suis</name>
    <dbReference type="NCBI Taxonomy" id="483139"/>
    <lineage>
        <taxon>Eukaryota</taxon>
        <taxon>Sar</taxon>
        <taxon>Alveolata</taxon>
        <taxon>Apicomplexa</taxon>
        <taxon>Conoidasida</taxon>
        <taxon>Coccidia</taxon>
        <taxon>Eucoccidiorida</taxon>
        <taxon>Eimeriorina</taxon>
        <taxon>Sarcocystidae</taxon>
        <taxon>Cystoisospora</taxon>
    </lineage>
</organism>
<feature type="compositionally biased region" description="Basic and acidic residues" evidence="1">
    <location>
        <begin position="43"/>
        <end position="52"/>
    </location>
</feature>
<sequence length="101" mass="11788">MITIANLNTSRPWASVRRDFFQPPSSHALRHPGATSRHTSHISQEKRDERAARTGRRRRRVDYSFLFSPPSKDFYNEKERQGGEKTTGERFTSIFPSPWNP</sequence>
<dbReference type="EMBL" id="MIGC01010008">
    <property type="protein sequence ID" value="PHJ15002.1"/>
    <property type="molecule type" value="Genomic_DNA"/>
</dbReference>
<dbReference type="RefSeq" id="XP_067916736.1">
    <property type="nucleotide sequence ID" value="XM_068071287.1"/>
</dbReference>
<evidence type="ECO:0000313" key="3">
    <source>
        <dbReference type="Proteomes" id="UP000221165"/>
    </source>
</evidence>
<feature type="non-terminal residue" evidence="2">
    <location>
        <position position="101"/>
    </location>
</feature>
<comment type="caution">
    <text evidence="2">The sequence shown here is derived from an EMBL/GenBank/DDBJ whole genome shotgun (WGS) entry which is preliminary data.</text>
</comment>
<dbReference type="GeneID" id="94434498"/>
<evidence type="ECO:0000256" key="1">
    <source>
        <dbReference type="SAM" id="MobiDB-lite"/>
    </source>
</evidence>
<dbReference type="AlphaFoldDB" id="A0A2C6KEM4"/>
<gene>
    <name evidence="2" type="ORF">CSUI_011186</name>
</gene>
<accession>A0A2C6KEM4</accession>
<name>A0A2C6KEM4_9APIC</name>
<keyword evidence="3" id="KW-1185">Reference proteome</keyword>
<protein>
    <submittedName>
        <fullName evidence="2">Uncharacterized protein</fullName>
    </submittedName>
</protein>
<dbReference type="VEuPathDB" id="ToxoDB:CSUI_011186"/>
<dbReference type="Proteomes" id="UP000221165">
    <property type="component" value="Unassembled WGS sequence"/>
</dbReference>
<reference evidence="2 3" key="1">
    <citation type="journal article" date="2017" name="Int. J. Parasitol.">
        <title>The genome of the protozoan parasite Cystoisospora suis and a reverse vaccinology approach to identify vaccine candidates.</title>
        <authorList>
            <person name="Palmieri N."/>
            <person name="Shrestha A."/>
            <person name="Ruttkowski B."/>
            <person name="Beck T."/>
            <person name="Vogl C."/>
            <person name="Tomley F."/>
            <person name="Blake D.P."/>
            <person name="Joachim A."/>
        </authorList>
    </citation>
    <scope>NUCLEOTIDE SEQUENCE [LARGE SCALE GENOMIC DNA]</scope>
    <source>
        <strain evidence="2 3">Wien I</strain>
    </source>
</reference>
<feature type="region of interest" description="Disordered" evidence="1">
    <location>
        <begin position="24"/>
        <end position="101"/>
    </location>
</feature>
<proteinExistence type="predicted"/>